<dbReference type="OrthoDB" id="1936406at2"/>
<keyword evidence="1" id="KW-0472">Membrane</keyword>
<feature type="transmembrane region" description="Helical" evidence="1">
    <location>
        <begin position="84"/>
        <end position="105"/>
    </location>
</feature>
<reference evidence="2 3" key="1">
    <citation type="submission" date="2014-06" db="EMBL/GenBank/DDBJ databases">
        <title>Genome characterization of distinct group I Clostridium botulinum lineages.</title>
        <authorList>
            <person name="Giordani F."/>
            <person name="Anselmo A."/>
            <person name="Fillo S."/>
            <person name="Palozzi A.M."/>
            <person name="Fortunato A."/>
            <person name="Gentile B."/>
            <person name="Ciammaruconi A."/>
            <person name="Anniballi F."/>
            <person name="De Medici D."/>
            <person name="Lista F."/>
        </authorList>
    </citation>
    <scope>NUCLEOTIDE SEQUENCE [LARGE SCALE GENOMIC DNA]</scope>
    <source>
        <strain evidence="2 3">B2 450</strain>
    </source>
</reference>
<sequence>MLKLSILEFFLIAIPESFTFTTGIYFLSKKFFDKKRLIIMSLLSAIEIYCVRMLPIHFGIHLAINIIFSIILSVNIGEISMEDAISYNMIMTIILCISEFISIFVLTKVFQINVPLLRLTPITKVIYFIPYFILFVFNVFLISKFMDRRKQCKNI</sequence>
<dbReference type="EMBL" id="JXSU01000006">
    <property type="protein sequence ID" value="KIS25323.1"/>
    <property type="molecule type" value="Genomic_DNA"/>
</dbReference>
<dbReference type="Proteomes" id="UP000032250">
    <property type="component" value="Unassembled WGS sequence"/>
</dbReference>
<dbReference type="AlphaFoldDB" id="A0A0D1A389"/>
<gene>
    <name evidence="2" type="ORF">N495_01715</name>
</gene>
<feature type="transmembrane region" description="Helical" evidence="1">
    <location>
        <begin position="125"/>
        <end position="143"/>
    </location>
</feature>
<protein>
    <submittedName>
        <fullName evidence="2">Uncharacterized protein</fullName>
    </submittedName>
</protein>
<dbReference type="PATRIC" id="fig|1379739.3.peg.647"/>
<proteinExistence type="predicted"/>
<organism evidence="2 3">
    <name type="scientific">Clostridium botulinum B2 450</name>
    <dbReference type="NCBI Taxonomy" id="1379739"/>
    <lineage>
        <taxon>Bacteria</taxon>
        <taxon>Bacillati</taxon>
        <taxon>Bacillota</taxon>
        <taxon>Clostridia</taxon>
        <taxon>Eubacteriales</taxon>
        <taxon>Clostridiaceae</taxon>
        <taxon>Clostridium</taxon>
    </lineage>
</organism>
<evidence type="ECO:0000313" key="3">
    <source>
        <dbReference type="Proteomes" id="UP000032250"/>
    </source>
</evidence>
<accession>A0A0D1A389</accession>
<name>A0A0D1A389_CLOBO</name>
<dbReference type="HOGENOM" id="CLU_135084_1_0_9"/>
<evidence type="ECO:0000256" key="1">
    <source>
        <dbReference type="SAM" id="Phobius"/>
    </source>
</evidence>
<dbReference type="RefSeq" id="WP_043031088.1">
    <property type="nucleotide sequence ID" value="NZ_JXSU01000006.1"/>
</dbReference>
<feature type="transmembrane region" description="Helical" evidence="1">
    <location>
        <begin position="6"/>
        <end position="28"/>
    </location>
</feature>
<comment type="caution">
    <text evidence="2">The sequence shown here is derived from an EMBL/GenBank/DDBJ whole genome shotgun (WGS) entry which is preliminary data.</text>
</comment>
<keyword evidence="1" id="KW-1133">Transmembrane helix</keyword>
<keyword evidence="1" id="KW-0812">Transmembrane</keyword>
<evidence type="ECO:0000313" key="2">
    <source>
        <dbReference type="EMBL" id="KIS25323.1"/>
    </source>
</evidence>
<feature type="transmembrane region" description="Helical" evidence="1">
    <location>
        <begin position="60"/>
        <end position="77"/>
    </location>
</feature>